<feature type="region of interest" description="Disordered" evidence="5">
    <location>
        <begin position="191"/>
        <end position="271"/>
    </location>
</feature>
<dbReference type="Gene3D" id="1.10.10.10">
    <property type="entry name" value="Winged helix-like DNA-binding domain superfamily/Winged helix DNA-binding domain"/>
    <property type="match status" value="2"/>
</dbReference>
<accession>X1SVJ2</accession>
<keyword evidence="4" id="KW-0131">Cell cycle</keyword>
<keyword evidence="3" id="KW-0159">Chromosome partition</keyword>
<protein>
    <recommendedName>
        <fullName evidence="7">SMC-Scp complex subunit ScpB</fullName>
    </recommendedName>
</protein>
<feature type="compositionally biased region" description="Basic and acidic residues" evidence="5">
    <location>
        <begin position="191"/>
        <end position="215"/>
    </location>
</feature>
<proteinExistence type="predicted"/>
<comment type="caution">
    <text evidence="6">The sequence shown here is derived from an EMBL/GenBank/DDBJ whole genome shotgun (WGS) entry which is preliminary data.</text>
</comment>
<dbReference type="SUPFAM" id="SSF46785">
    <property type="entry name" value="Winged helix' DNA-binding domain"/>
    <property type="match status" value="2"/>
</dbReference>
<dbReference type="Pfam" id="PF04079">
    <property type="entry name" value="SMC_ScpB"/>
    <property type="match status" value="1"/>
</dbReference>
<dbReference type="EMBL" id="BARW01008322">
    <property type="protein sequence ID" value="GAI83156.1"/>
    <property type="molecule type" value="Genomic_DNA"/>
</dbReference>
<name>X1SVJ2_9ZZZZ</name>
<dbReference type="InterPro" id="IPR005234">
    <property type="entry name" value="ScpB_csome_segregation"/>
</dbReference>
<feature type="compositionally biased region" description="Pro residues" evidence="5">
    <location>
        <begin position="219"/>
        <end position="229"/>
    </location>
</feature>
<dbReference type="PANTHER" id="PTHR34298:SF2">
    <property type="entry name" value="SEGREGATION AND CONDENSATION PROTEIN B"/>
    <property type="match status" value="1"/>
</dbReference>
<feature type="compositionally biased region" description="Acidic residues" evidence="5">
    <location>
        <begin position="241"/>
        <end position="252"/>
    </location>
</feature>
<evidence type="ECO:0000256" key="3">
    <source>
        <dbReference type="ARBA" id="ARBA00022829"/>
    </source>
</evidence>
<reference evidence="6" key="1">
    <citation type="journal article" date="2014" name="Front. Microbiol.">
        <title>High frequency of phylogenetically diverse reductive dehalogenase-homologous genes in deep subseafloor sedimentary metagenomes.</title>
        <authorList>
            <person name="Kawai M."/>
            <person name="Futagami T."/>
            <person name="Toyoda A."/>
            <person name="Takaki Y."/>
            <person name="Nishi S."/>
            <person name="Hori S."/>
            <person name="Arai W."/>
            <person name="Tsubouchi T."/>
            <person name="Morono Y."/>
            <person name="Uchiyama I."/>
            <person name="Ito T."/>
            <person name="Fujiyama A."/>
            <person name="Inagaki F."/>
            <person name="Takami H."/>
        </authorList>
    </citation>
    <scope>NUCLEOTIDE SEQUENCE</scope>
    <source>
        <strain evidence="6">Expedition CK06-06</strain>
    </source>
</reference>
<dbReference type="InterPro" id="IPR036388">
    <property type="entry name" value="WH-like_DNA-bd_sf"/>
</dbReference>
<feature type="compositionally biased region" description="Basic and acidic residues" evidence="5">
    <location>
        <begin position="231"/>
        <end position="240"/>
    </location>
</feature>
<evidence type="ECO:0000256" key="1">
    <source>
        <dbReference type="ARBA" id="ARBA00022490"/>
    </source>
</evidence>
<evidence type="ECO:0008006" key="7">
    <source>
        <dbReference type="Google" id="ProtNLM"/>
    </source>
</evidence>
<dbReference type="GO" id="GO:0051304">
    <property type="term" value="P:chromosome separation"/>
    <property type="evidence" value="ECO:0007669"/>
    <property type="project" value="InterPro"/>
</dbReference>
<gene>
    <name evidence="6" type="ORF">S12H4_17097</name>
</gene>
<evidence type="ECO:0000256" key="2">
    <source>
        <dbReference type="ARBA" id="ARBA00022618"/>
    </source>
</evidence>
<evidence type="ECO:0000256" key="5">
    <source>
        <dbReference type="SAM" id="MobiDB-lite"/>
    </source>
</evidence>
<dbReference type="GO" id="GO:0051301">
    <property type="term" value="P:cell division"/>
    <property type="evidence" value="ECO:0007669"/>
    <property type="project" value="UniProtKB-KW"/>
</dbReference>
<evidence type="ECO:0000313" key="6">
    <source>
        <dbReference type="EMBL" id="GAI83156.1"/>
    </source>
</evidence>
<dbReference type="PANTHER" id="PTHR34298">
    <property type="entry name" value="SEGREGATION AND CONDENSATION PROTEIN B"/>
    <property type="match status" value="1"/>
</dbReference>
<dbReference type="AlphaFoldDB" id="X1SVJ2"/>
<dbReference type="NCBIfam" id="TIGR00281">
    <property type="entry name" value="SMC-Scp complex subunit ScpB"/>
    <property type="match status" value="1"/>
</dbReference>
<evidence type="ECO:0000256" key="4">
    <source>
        <dbReference type="ARBA" id="ARBA00023306"/>
    </source>
</evidence>
<keyword evidence="2" id="KW-0132">Cell division</keyword>
<sequence length="271" mass="31983">MDQNQNNTKNKVEALLFSSARRMAIEEISELTGIKDFEAIKNALNELKMDYESRGGSVALIEDGKYWKLNVKDHYLPIVQKIVSRTELDKPLMETLAVVAWKYPILQADVIRIRHNKAYDHLRQLEEMEFVSRSKFGRTRKITLTEKFFEYFDLPSEEARTAFKKVVPQEVKDKVEKTEQEITEGEKILEETKKKEEEAKKIKDELIKQEKEKKKGAPQPNPHEPPVPDPTKAEEIKKEIEEEEKKEEEELEEIKQTEEELEQEEKKEFYK</sequence>
<organism evidence="6">
    <name type="scientific">marine sediment metagenome</name>
    <dbReference type="NCBI Taxonomy" id="412755"/>
    <lineage>
        <taxon>unclassified sequences</taxon>
        <taxon>metagenomes</taxon>
        <taxon>ecological metagenomes</taxon>
    </lineage>
</organism>
<feature type="compositionally biased region" description="Basic and acidic residues" evidence="5">
    <location>
        <begin position="253"/>
        <end position="271"/>
    </location>
</feature>
<dbReference type="InterPro" id="IPR036390">
    <property type="entry name" value="WH_DNA-bd_sf"/>
</dbReference>
<keyword evidence="1" id="KW-0963">Cytoplasm</keyword>